<dbReference type="GO" id="GO:0016787">
    <property type="term" value="F:hydrolase activity"/>
    <property type="evidence" value="ECO:0007669"/>
    <property type="project" value="UniProtKB-KW"/>
</dbReference>
<gene>
    <name evidence="5" type="ORF">CHU95_02135</name>
</gene>
<evidence type="ECO:0000256" key="1">
    <source>
        <dbReference type="ARBA" id="ARBA00001946"/>
    </source>
</evidence>
<dbReference type="CDD" id="cd03424">
    <property type="entry name" value="NUDIX_ADPRase_Nudt5_UGPPase_Nudt14"/>
    <property type="match status" value="1"/>
</dbReference>
<dbReference type="Gene3D" id="3.90.79.10">
    <property type="entry name" value="Nucleoside Triphosphate Pyrophosphohydrolase"/>
    <property type="match status" value="1"/>
</dbReference>
<name>A0A255Z6R6_9PROT</name>
<comment type="similarity">
    <text evidence="3">Belongs to the Nudix hydrolase family.</text>
</comment>
<organism evidence="5 6">
    <name type="scientific">Niveispirillum lacus</name>
    <dbReference type="NCBI Taxonomy" id="1981099"/>
    <lineage>
        <taxon>Bacteria</taxon>
        <taxon>Pseudomonadati</taxon>
        <taxon>Pseudomonadota</taxon>
        <taxon>Alphaproteobacteria</taxon>
        <taxon>Rhodospirillales</taxon>
        <taxon>Azospirillaceae</taxon>
        <taxon>Niveispirillum</taxon>
    </lineage>
</organism>
<evidence type="ECO:0000256" key="2">
    <source>
        <dbReference type="ARBA" id="ARBA00022801"/>
    </source>
</evidence>
<proteinExistence type="inferred from homology"/>
<dbReference type="PANTHER" id="PTHR43046:SF14">
    <property type="entry name" value="MUTT_NUDIX FAMILY PROTEIN"/>
    <property type="match status" value="1"/>
</dbReference>
<reference evidence="5 6" key="1">
    <citation type="submission" date="2017-07" db="EMBL/GenBank/DDBJ databases">
        <title>Niveispirillum cyanobacteriorum sp. nov., isolated from cyanobacterial aggregates in a eutrophic lake.</title>
        <authorList>
            <person name="Cai H."/>
        </authorList>
    </citation>
    <scope>NUCLEOTIDE SEQUENCE [LARGE SCALE GENOMIC DNA]</scope>
    <source>
        <strain evidence="6">TH1-14</strain>
    </source>
</reference>
<dbReference type="PROSITE" id="PS00893">
    <property type="entry name" value="NUDIX_BOX"/>
    <property type="match status" value="1"/>
</dbReference>
<sequence length="191" mass="20756">MGLYRNQRRVGVRNSRWTVYLDDVTDAAGRRVEDFLVLAPAVERPDLLTGAAIVPVIGGHIGLLRNERHPVGGACWEIVKGFIDAGETPEEAARRELREETGHECTAADLVALGTFLPEAAAMAVRGALFLARDCRPVTTALDSHEMGLGQLSLFTPAQIVEMIHASVIEDACSLIGLFRALPWLRSQDAT</sequence>
<dbReference type="PRINTS" id="PR00502">
    <property type="entry name" value="NUDIXFAMILY"/>
</dbReference>
<feature type="domain" description="Nudix hydrolase" evidence="4">
    <location>
        <begin position="46"/>
        <end position="177"/>
    </location>
</feature>
<evidence type="ECO:0000313" key="6">
    <source>
        <dbReference type="Proteomes" id="UP000216998"/>
    </source>
</evidence>
<protein>
    <recommendedName>
        <fullName evidence="4">Nudix hydrolase domain-containing protein</fullName>
    </recommendedName>
</protein>
<dbReference type="Pfam" id="PF00293">
    <property type="entry name" value="NUDIX"/>
    <property type="match status" value="1"/>
</dbReference>
<keyword evidence="2 3" id="KW-0378">Hydrolase</keyword>
<dbReference type="Proteomes" id="UP000216998">
    <property type="component" value="Unassembled WGS sequence"/>
</dbReference>
<comment type="caution">
    <text evidence="5">The sequence shown here is derived from an EMBL/GenBank/DDBJ whole genome shotgun (WGS) entry which is preliminary data.</text>
</comment>
<dbReference type="PANTHER" id="PTHR43046">
    <property type="entry name" value="GDP-MANNOSE MANNOSYL HYDROLASE"/>
    <property type="match status" value="1"/>
</dbReference>
<dbReference type="InterPro" id="IPR020084">
    <property type="entry name" value="NUDIX_hydrolase_CS"/>
</dbReference>
<evidence type="ECO:0000259" key="4">
    <source>
        <dbReference type="PROSITE" id="PS51462"/>
    </source>
</evidence>
<dbReference type="EMBL" id="NOXU01000017">
    <property type="protein sequence ID" value="OYQ37168.1"/>
    <property type="molecule type" value="Genomic_DNA"/>
</dbReference>
<dbReference type="AlphaFoldDB" id="A0A255Z6R6"/>
<dbReference type="InterPro" id="IPR020476">
    <property type="entry name" value="Nudix_hydrolase"/>
</dbReference>
<evidence type="ECO:0000313" key="5">
    <source>
        <dbReference type="EMBL" id="OYQ37168.1"/>
    </source>
</evidence>
<dbReference type="InterPro" id="IPR000086">
    <property type="entry name" value="NUDIX_hydrolase_dom"/>
</dbReference>
<dbReference type="SUPFAM" id="SSF55811">
    <property type="entry name" value="Nudix"/>
    <property type="match status" value="1"/>
</dbReference>
<dbReference type="InterPro" id="IPR015797">
    <property type="entry name" value="NUDIX_hydrolase-like_dom_sf"/>
</dbReference>
<accession>A0A255Z6R6</accession>
<evidence type="ECO:0000256" key="3">
    <source>
        <dbReference type="RuleBase" id="RU003476"/>
    </source>
</evidence>
<dbReference type="PROSITE" id="PS51462">
    <property type="entry name" value="NUDIX"/>
    <property type="match status" value="1"/>
</dbReference>
<comment type="cofactor">
    <cofactor evidence="1">
        <name>Mg(2+)</name>
        <dbReference type="ChEBI" id="CHEBI:18420"/>
    </cofactor>
</comment>
<keyword evidence="6" id="KW-1185">Reference proteome</keyword>
<dbReference type="OrthoDB" id="177518at2"/>